<keyword evidence="2" id="KW-0479">Metal-binding</keyword>
<dbReference type="InterPro" id="IPR001915">
    <property type="entry name" value="Peptidase_M48"/>
</dbReference>
<evidence type="ECO:0000256" key="5">
    <source>
        <dbReference type="ARBA" id="ARBA00023049"/>
    </source>
</evidence>
<evidence type="ECO:0000259" key="7">
    <source>
        <dbReference type="Pfam" id="PF01435"/>
    </source>
</evidence>
<dbReference type="CDD" id="cd07324">
    <property type="entry name" value="M48C_Oma1-like"/>
    <property type="match status" value="1"/>
</dbReference>
<dbReference type="PANTHER" id="PTHR22726:SF1">
    <property type="entry name" value="METALLOENDOPEPTIDASE OMA1, MITOCHONDRIAL"/>
    <property type="match status" value="1"/>
</dbReference>
<dbReference type="Gene3D" id="1.25.40.10">
    <property type="entry name" value="Tetratricopeptide repeat domain"/>
    <property type="match status" value="1"/>
</dbReference>
<keyword evidence="3 6" id="KW-0378">Hydrolase</keyword>
<proteinExistence type="inferred from homology"/>
<dbReference type="GO" id="GO:0004222">
    <property type="term" value="F:metalloendopeptidase activity"/>
    <property type="evidence" value="ECO:0007669"/>
    <property type="project" value="InterPro"/>
</dbReference>
<evidence type="ECO:0000313" key="9">
    <source>
        <dbReference type="Proteomes" id="UP000253570"/>
    </source>
</evidence>
<dbReference type="Gene3D" id="3.30.2010.10">
    <property type="entry name" value="Metalloproteases ('zincins'), catalytic domain"/>
    <property type="match status" value="1"/>
</dbReference>
<evidence type="ECO:0000256" key="2">
    <source>
        <dbReference type="ARBA" id="ARBA00022723"/>
    </source>
</evidence>
<protein>
    <recommendedName>
        <fullName evidence="7">Peptidase M48 domain-containing protein</fullName>
    </recommendedName>
</protein>
<dbReference type="GO" id="GO:0051603">
    <property type="term" value="P:proteolysis involved in protein catabolic process"/>
    <property type="evidence" value="ECO:0007669"/>
    <property type="project" value="TreeGrafter"/>
</dbReference>
<dbReference type="InterPro" id="IPR011990">
    <property type="entry name" value="TPR-like_helical_dom_sf"/>
</dbReference>
<evidence type="ECO:0000256" key="6">
    <source>
        <dbReference type="RuleBase" id="RU003983"/>
    </source>
</evidence>
<dbReference type="EMBL" id="QOQD01000005">
    <property type="protein sequence ID" value="RCL73710.1"/>
    <property type="molecule type" value="Genomic_DNA"/>
</dbReference>
<evidence type="ECO:0000313" key="8">
    <source>
        <dbReference type="EMBL" id="RCL73710.1"/>
    </source>
</evidence>
<name>A0A368DPE9_9PROT</name>
<evidence type="ECO:0000256" key="3">
    <source>
        <dbReference type="ARBA" id="ARBA00022801"/>
    </source>
</evidence>
<evidence type="ECO:0000256" key="1">
    <source>
        <dbReference type="ARBA" id="ARBA00022670"/>
    </source>
</evidence>
<sequence length="438" mass="49778">MFIYRKLIFYIVIIFLFSSDINARSIIVDAEIDNLLNQYASELYEVSALNTEEIEIYVVLDPSINASVTPKGKIFINTGLIMESDTPNQVSSIIAHEMGHVINNHHITRRIESQIMSKNQIIAQIIGIGAGVSGALSDSNAMVDIGTGITLGGNKIATREFLKYSRQQEYEADMAAVRLMESSGQSSKGLLEVFQKIRASSRVYGDELNRLDLTHDLPEERINLLEIKISEQKSFKKVDSQELIHKYNLVKAKLIGYLGLRDNYDVGSLYSKYINAIRYYQKGKLDLAESAMTDIIEIEESPYFFEFLAQIYRDKFEFEKSLEYIEKSINSLSIRDPQIEMLYADILINIGDTKSILKGIDILESSSINTIMRPKIHWQLSKAYYEIDNISKADLNIAKYYSLIGDLDSAKRFSERAKQGLKYSSPDWLAADDIQNIN</sequence>
<dbReference type="InterPro" id="IPR051156">
    <property type="entry name" value="Mito/Outer_Membr_Metalloprot"/>
</dbReference>
<dbReference type="GO" id="GO:0046872">
    <property type="term" value="F:metal ion binding"/>
    <property type="evidence" value="ECO:0007669"/>
    <property type="project" value="UniProtKB-KW"/>
</dbReference>
<dbReference type="SUPFAM" id="SSF48452">
    <property type="entry name" value="TPR-like"/>
    <property type="match status" value="1"/>
</dbReference>
<dbReference type="GO" id="GO:0016020">
    <property type="term" value="C:membrane"/>
    <property type="evidence" value="ECO:0007669"/>
    <property type="project" value="TreeGrafter"/>
</dbReference>
<comment type="caution">
    <text evidence="8">The sequence shown here is derived from an EMBL/GenBank/DDBJ whole genome shotgun (WGS) entry which is preliminary data.</text>
</comment>
<keyword evidence="5 6" id="KW-0482">Metalloprotease</keyword>
<keyword evidence="4 6" id="KW-0862">Zinc</keyword>
<comment type="cofactor">
    <cofactor evidence="6">
        <name>Zn(2+)</name>
        <dbReference type="ChEBI" id="CHEBI:29105"/>
    </cofactor>
    <text evidence="6">Binds 1 zinc ion per subunit.</text>
</comment>
<reference evidence="8 9" key="1">
    <citation type="journal article" date="2018" name="Microbiome">
        <title>Fine metagenomic profile of the Mediterranean stratified and mixed water columns revealed by assembly and recruitment.</title>
        <authorList>
            <person name="Haro-Moreno J.M."/>
            <person name="Lopez-Perez M."/>
            <person name="De La Torre J.R."/>
            <person name="Picazo A."/>
            <person name="Camacho A."/>
            <person name="Rodriguez-Valera F."/>
        </authorList>
    </citation>
    <scope>NUCLEOTIDE SEQUENCE [LARGE SCALE GENOMIC DNA]</scope>
    <source>
        <strain evidence="8">MED-G57</strain>
    </source>
</reference>
<dbReference type="PANTHER" id="PTHR22726">
    <property type="entry name" value="METALLOENDOPEPTIDASE OMA1"/>
    <property type="match status" value="1"/>
</dbReference>
<feature type="domain" description="Peptidase M48" evidence="7">
    <location>
        <begin position="36"/>
        <end position="225"/>
    </location>
</feature>
<comment type="similarity">
    <text evidence="6">Belongs to the peptidase M48 family.</text>
</comment>
<dbReference type="Proteomes" id="UP000253570">
    <property type="component" value="Unassembled WGS sequence"/>
</dbReference>
<gene>
    <name evidence="8" type="ORF">DBW71_02735</name>
</gene>
<organism evidence="8 9">
    <name type="scientific">PS1 clade bacterium</name>
    <dbReference type="NCBI Taxonomy" id="2175152"/>
    <lineage>
        <taxon>Bacteria</taxon>
        <taxon>Pseudomonadati</taxon>
        <taxon>Pseudomonadota</taxon>
        <taxon>Alphaproteobacteria</taxon>
        <taxon>PS1 clade</taxon>
    </lineage>
</organism>
<keyword evidence="1 6" id="KW-0645">Protease</keyword>
<dbReference type="Pfam" id="PF01435">
    <property type="entry name" value="Peptidase_M48"/>
    <property type="match status" value="1"/>
</dbReference>
<accession>A0A368DPE9</accession>
<dbReference type="AlphaFoldDB" id="A0A368DPE9"/>
<evidence type="ECO:0000256" key="4">
    <source>
        <dbReference type="ARBA" id="ARBA00022833"/>
    </source>
</evidence>